<protein>
    <submittedName>
        <fullName evidence="2">Uncharacterized protein</fullName>
    </submittedName>
</protein>
<keyword evidence="1" id="KW-0472">Membrane</keyword>
<sequence>MTVRTDRPAAGRPLDLALAQAMGWQIVVSPDGAVWTTGPSDAPIVAPDGPLVALPAWSTDEAAAWRLAADLRTRTGYEISLYSPDGSRTAWGAGVGRRGYWIEEIGTTRAEALCRALLLYYAFGMPAAAWRLKLAVTALQAAVRALFGLAVVVTVVNPVSPAWLRAVAVLGWVAHVVALVMSDSDPAAEGMDERTPPAGEALHLVLISPFGMLLLGAIAGLIMAVVQAMMHLVP</sequence>
<dbReference type="AlphaFoldDB" id="A0A0P9CWA1"/>
<dbReference type="Gene3D" id="3.30.2120.10">
    <property type="entry name" value="Bacillus phage protein-like"/>
    <property type="match status" value="1"/>
</dbReference>
<evidence type="ECO:0000256" key="1">
    <source>
        <dbReference type="SAM" id="Phobius"/>
    </source>
</evidence>
<gene>
    <name evidence="2" type="ORF">SE17_27755</name>
</gene>
<feature type="transmembrane region" description="Helical" evidence="1">
    <location>
        <begin position="201"/>
        <end position="226"/>
    </location>
</feature>
<proteinExistence type="predicted"/>
<dbReference type="EMBL" id="LJCR01001471">
    <property type="protein sequence ID" value="KPV50296.1"/>
    <property type="molecule type" value="Genomic_DNA"/>
</dbReference>
<comment type="caution">
    <text evidence="2">The sequence shown here is derived from an EMBL/GenBank/DDBJ whole genome shotgun (WGS) entry which is preliminary data.</text>
</comment>
<feature type="transmembrane region" description="Helical" evidence="1">
    <location>
        <begin position="112"/>
        <end position="132"/>
    </location>
</feature>
<reference evidence="2 3" key="1">
    <citation type="submission" date="2015-09" db="EMBL/GenBank/DDBJ databases">
        <title>Draft genome sequence of Kouleothrix aurantiaca JCM 19913.</title>
        <authorList>
            <person name="Hemp J."/>
        </authorList>
    </citation>
    <scope>NUCLEOTIDE SEQUENCE [LARGE SCALE GENOMIC DNA]</scope>
    <source>
        <strain evidence="2 3">COM-B</strain>
    </source>
</reference>
<accession>A0A0P9CWA1</accession>
<keyword evidence="3" id="KW-1185">Reference proteome</keyword>
<feature type="transmembrane region" description="Helical" evidence="1">
    <location>
        <begin position="138"/>
        <end position="156"/>
    </location>
</feature>
<dbReference type="Proteomes" id="UP000050509">
    <property type="component" value="Unassembled WGS sequence"/>
</dbReference>
<keyword evidence="1" id="KW-0812">Transmembrane</keyword>
<evidence type="ECO:0000313" key="3">
    <source>
        <dbReference type="Proteomes" id="UP000050509"/>
    </source>
</evidence>
<organism evidence="2 3">
    <name type="scientific">Kouleothrix aurantiaca</name>
    <dbReference type="NCBI Taxonomy" id="186479"/>
    <lineage>
        <taxon>Bacteria</taxon>
        <taxon>Bacillati</taxon>
        <taxon>Chloroflexota</taxon>
        <taxon>Chloroflexia</taxon>
        <taxon>Chloroflexales</taxon>
        <taxon>Roseiflexineae</taxon>
        <taxon>Roseiflexaceae</taxon>
        <taxon>Kouleothrix</taxon>
    </lineage>
</organism>
<name>A0A0P9CWA1_9CHLR</name>
<keyword evidence="1" id="KW-1133">Transmembrane helix</keyword>
<dbReference type="InterPro" id="IPR028985">
    <property type="entry name" value="Bacillus_phage_prot-like"/>
</dbReference>
<evidence type="ECO:0000313" key="2">
    <source>
        <dbReference type="EMBL" id="KPV50296.1"/>
    </source>
</evidence>
<feature type="transmembrane region" description="Helical" evidence="1">
    <location>
        <begin position="163"/>
        <end position="181"/>
    </location>
</feature>